<protein>
    <recommendedName>
        <fullName evidence="5">G5 domain-containing protein</fullName>
    </recommendedName>
</protein>
<dbReference type="SUPFAM" id="SSF53955">
    <property type="entry name" value="Lysozyme-like"/>
    <property type="match status" value="1"/>
</dbReference>
<evidence type="ECO:0000313" key="7">
    <source>
        <dbReference type="Proteomes" id="UP001165124"/>
    </source>
</evidence>
<gene>
    <name evidence="6" type="ORF">Arub01_02840</name>
</gene>
<feature type="compositionally biased region" description="Low complexity" evidence="4">
    <location>
        <begin position="22"/>
        <end position="33"/>
    </location>
</feature>
<dbReference type="Pfam" id="PF06737">
    <property type="entry name" value="Transglycosylas"/>
    <property type="match status" value="1"/>
</dbReference>
<dbReference type="Pfam" id="PF03990">
    <property type="entry name" value="DUF348"/>
    <property type="match status" value="1"/>
</dbReference>
<evidence type="ECO:0000313" key="6">
    <source>
        <dbReference type="EMBL" id="GLW62040.1"/>
    </source>
</evidence>
<evidence type="ECO:0000259" key="5">
    <source>
        <dbReference type="PROSITE" id="PS51109"/>
    </source>
</evidence>
<keyword evidence="7" id="KW-1185">Reference proteome</keyword>
<dbReference type="EMBL" id="BSRZ01000001">
    <property type="protein sequence ID" value="GLW62040.1"/>
    <property type="molecule type" value="Genomic_DNA"/>
</dbReference>
<evidence type="ECO:0000256" key="4">
    <source>
        <dbReference type="SAM" id="MobiDB-lite"/>
    </source>
</evidence>
<evidence type="ECO:0000256" key="1">
    <source>
        <dbReference type="ARBA" id="ARBA00010830"/>
    </source>
</evidence>
<dbReference type="InterPro" id="IPR010618">
    <property type="entry name" value="RPF"/>
</dbReference>
<comment type="caution">
    <text evidence="6">The sequence shown here is derived from an EMBL/GenBank/DDBJ whole genome shotgun (WGS) entry which is preliminary data.</text>
</comment>
<feature type="domain" description="G5" evidence="5">
    <location>
        <begin position="89"/>
        <end position="168"/>
    </location>
</feature>
<dbReference type="Pfam" id="PF07501">
    <property type="entry name" value="G5"/>
    <property type="match status" value="1"/>
</dbReference>
<dbReference type="GO" id="GO:0016787">
    <property type="term" value="F:hydrolase activity"/>
    <property type="evidence" value="ECO:0007669"/>
    <property type="project" value="UniProtKB-KW"/>
</dbReference>
<feature type="region of interest" description="Disordered" evidence="4">
    <location>
        <begin position="14"/>
        <end position="33"/>
    </location>
</feature>
<accession>A0A9W6PR87</accession>
<organism evidence="6 7">
    <name type="scientific">Actinomadura rubrobrunea</name>
    <dbReference type="NCBI Taxonomy" id="115335"/>
    <lineage>
        <taxon>Bacteria</taxon>
        <taxon>Bacillati</taxon>
        <taxon>Actinomycetota</taxon>
        <taxon>Actinomycetes</taxon>
        <taxon>Streptosporangiales</taxon>
        <taxon>Thermomonosporaceae</taxon>
        <taxon>Actinomadura</taxon>
    </lineage>
</organism>
<sequence>MLLAVPLALSAAGCGGGEPAPRDTAAAADAPRTSAPPRQVVIVVDKKKTTVTTTGRTVDEVLAQAKIPLGPYDLVAPPRNAPAGNLIKVVRLLSKPVVKVVKVPAPVVRKTQPSLEPWTEKVLRKGRPGIKIVKTAYVRRKGRKVLVVIAEKVKRKPVAQILAVGPKPEGVGAAARLNWAALAKCESGGNPKAVNPAGYYGLYQFSLQSWASVGGKGKPSDASPAEQTYRAQLLYVKVNGRWQGQWPHCGSRLFT</sequence>
<dbReference type="InterPro" id="IPR011098">
    <property type="entry name" value="G5_dom"/>
</dbReference>
<dbReference type="AlphaFoldDB" id="A0A9W6PR87"/>
<dbReference type="CDD" id="cd13925">
    <property type="entry name" value="RPF"/>
    <property type="match status" value="1"/>
</dbReference>
<evidence type="ECO:0000256" key="2">
    <source>
        <dbReference type="ARBA" id="ARBA00022729"/>
    </source>
</evidence>
<dbReference type="InterPro" id="IPR007137">
    <property type="entry name" value="DUF348"/>
</dbReference>
<dbReference type="Gene3D" id="2.20.230.10">
    <property type="entry name" value="Resuscitation-promoting factor rpfb"/>
    <property type="match status" value="1"/>
</dbReference>
<dbReference type="InterPro" id="IPR023346">
    <property type="entry name" value="Lysozyme-like_dom_sf"/>
</dbReference>
<comment type="similarity">
    <text evidence="1">Belongs to the transglycosylase family. Rpf subfamily.</text>
</comment>
<evidence type="ECO:0000256" key="3">
    <source>
        <dbReference type="ARBA" id="ARBA00022801"/>
    </source>
</evidence>
<keyword evidence="3" id="KW-0378">Hydrolase</keyword>
<reference evidence="6" key="1">
    <citation type="submission" date="2023-02" db="EMBL/GenBank/DDBJ databases">
        <title>Actinomadura rubrobrunea NBRC 14622.</title>
        <authorList>
            <person name="Ichikawa N."/>
            <person name="Sato H."/>
            <person name="Tonouchi N."/>
        </authorList>
    </citation>
    <scope>NUCLEOTIDE SEQUENCE</scope>
    <source>
        <strain evidence="6">NBRC 14622</strain>
    </source>
</reference>
<proteinExistence type="inferred from homology"/>
<dbReference type="SMART" id="SM01208">
    <property type="entry name" value="G5"/>
    <property type="match status" value="1"/>
</dbReference>
<name>A0A9W6PR87_9ACTN</name>
<keyword evidence="2" id="KW-0732">Signal</keyword>
<dbReference type="Gene3D" id="1.10.530.10">
    <property type="match status" value="1"/>
</dbReference>
<dbReference type="Proteomes" id="UP001165124">
    <property type="component" value="Unassembled WGS sequence"/>
</dbReference>
<dbReference type="PROSITE" id="PS51109">
    <property type="entry name" value="G5"/>
    <property type="match status" value="1"/>
</dbReference>